<dbReference type="Gene3D" id="2.160.10.10">
    <property type="entry name" value="Hexapeptide repeat proteins"/>
    <property type="match status" value="1"/>
</dbReference>
<reference evidence="3 4" key="1">
    <citation type="journal article" date="2013" name="Mar. Genomics">
        <title>Expression of sulfatases in Rhodopirellula baltica and the diversity of sulfatases in the genus Rhodopirellula.</title>
        <authorList>
            <person name="Wegner C.E."/>
            <person name="Richter-Heitmann T."/>
            <person name="Klindworth A."/>
            <person name="Klockow C."/>
            <person name="Richter M."/>
            <person name="Achstetter T."/>
            <person name="Glockner F.O."/>
            <person name="Harder J."/>
        </authorList>
    </citation>
    <scope>NUCLEOTIDE SEQUENCE [LARGE SCALE GENOMIC DNA]</scope>
    <source>
        <strain evidence="3 4">SM1</strain>
    </source>
</reference>
<keyword evidence="4" id="KW-1185">Reference proteome</keyword>
<name>M5RRA4_9BACT</name>
<evidence type="ECO:0000313" key="3">
    <source>
        <dbReference type="EMBL" id="EMI21863.1"/>
    </source>
</evidence>
<dbReference type="InterPro" id="IPR011004">
    <property type="entry name" value="Trimer_LpxA-like_sf"/>
</dbReference>
<dbReference type="GO" id="GO:0005829">
    <property type="term" value="C:cytosol"/>
    <property type="evidence" value="ECO:0007669"/>
    <property type="project" value="TreeGrafter"/>
</dbReference>
<proteinExistence type="inferred from homology"/>
<comment type="similarity">
    <text evidence="1">Belongs to the transferase hexapeptide repeat family.</text>
</comment>
<dbReference type="EMBL" id="ANOG01000182">
    <property type="protein sequence ID" value="EMI21863.1"/>
    <property type="molecule type" value="Genomic_DNA"/>
</dbReference>
<evidence type="ECO:0000256" key="2">
    <source>
        <dbReference type="ARBA" id="ARBA00022679"/>
    </source>
</evidence>
<gene>
    <name evidence="3" type="ORF">RMSM_01208</name>
</gene>
<organism evidence="3 4">
    <name type="scientific">Rhodopirellula maiorica SM1</name>
    <dbReference type="NCBI Taxonomy" id="1265738"/>
    <lineage>
        <taxon>Bacteria</taxon>
        <taxon>Pseudomonadati</taxon>
        <taxon>Planctomycetota</taxon>
        <taxon>Planctomycetia</taxon>
        <taxon>Pirellulales</taxon>
        <taxon>Pirellulaceae</taxon>
        <taxon>Novipirellula</taxon>
    </lineage>
</organism>
<dbReference type="AlphaFoldDB" id="M5RRA4"/>
<evidence type="ECO:0000256" key="1">
    <source>
        <dbReference type="ARBA" id="ARBA00007274"/>
    </source>
</evidence>
<comment type="caution">
    <text evidence="3">The sequence shown here is derived from an EMBL/GenBank/DDBJ whole genome shotgun (WGS) entry which is preliminary data.</text>
</comment>
<dbReference type="PANTHER" id="PTHR23416:SF23">
    <property type="entry name" value="ACETYLTRANSFERASE C18B11.09C-RELATED"/>
    <property type="match status" value="1"/>
</dbReference>
<dbReference type="PATRIC" id="fig|1265738.3.peg.1205"/>
<dbReference type="PANTHER" id="PTHR23416">
    <property type="entry name" value="SIALIC ACID SYNTHASE-RELATED"/>
    <property type="match status" value="1"/>
</dbReference>
<evidence type="ECO:0000313" key="4">
    <source>
        <dbReference type="Proteomes" id="UP000011991"/>
    </source>
</evidence>
<protein>
    <submittedName>
        <fullName evidence="3">Transferase hexapeptide repeat protein</fullName>
    </submittedName>
</protein>
<keyword evidence="2 3" id="KW-0808">Transferase</keyword>
<dbReference type="Proteomes" id="UP000011991">
    <property type="component" value="Unassembled WGS sequence"/>
</dbReference>
<sequence length="122" mass="13096">MKITFPWLLEIGDDTAIGERARIYNLGKITIGARVTVSQGSHLCAGSHDYRSPTMDLQKLPITIADDAWICADAFIGPAVNIGNGAIVGARAVAMKNVPAWTIVVGNPATHIKKRSLRVESE</sequence>
<dbReference type="CDD" id="cd05825">
    <property type="entry name" value="LbH_wcaF_like"/>
    <property type="match status" value="1"/>
</dbReference>
<dbReference type="GO" id="GO:0008374">
    <property type="term" value="F:O-acyltransferase activity"/>
    <property type="evidence" value="ECO:0007669"/>
    <property type="project" value="TreeGrafter"/>
</dbReference>
<dbReference type="InterPro" id="IPR051159">
    <property type="entry name" value="Hexapeptide_acetyltransf"/>
</dbReference>
<dbReference type="SUPFAM" id="SSF51161">
    <property type="entry name" value="Trimeric LpxA-like enzymes"/>
    <property type="match status" value="1"/>
</dbReference>
<accession>M5RRA4</accession>